<feature type="repeat" description="TPR" evidence="3">
    <location>
        <begin position="465"/>
        <end position="498"/>
    </location>
</feature>
<dbReference type="CDD" id="cd14014">
    <property type="entry name" value="STKc_PknB_like"/>
    <property type="match status" value="1"/>
</dbReference>
<feature type="region of interest" description="Disordered" evidence="4">
    <location>
        <begin position="294"/>
        <end position="315"/>
    </location>
</feature>
<keyword evidence="1" id="KW-0677">Repeat</keyword>
<dbReference type="NCBIfam" id="NF045510">
    <property type="entry name" value="4Cys_prefix_kin"/>
    <property type="match status" value="1"/>
</dbReference>
<dbReference type="InterPro" id="IPR000719">
    <property type="entry name" value="Prot_kinase_dom"/>
</dbReference>
<dbReference type="Gene3D" id="1.25.40.10">
    <property type="entry name" value="Tetratricopeptide repeat domain"/>
    <property type="match status" value="5"/>
</dbReference>
<dbReference type="Gene3D" id="1.10.510.10">
    <property type="entry name" value="Transferase(Phosphotransferase) domain 1"/>
    <property type="match status" value="1"/>
</dbReference>
<evidence type="ECO:0000313" key="6">
    <source>
        <dbReference type="EMBL" id="MCM1985130.1"/>
    </source>
</evidence>
<evidence type="ECO:0000259" key="5">
    <source>
        <dbReference type="PROSITE" id="PS50011"/>
    </source>
</evidence>
<keyword evidence="6" id="KW-0614">Plasmid</keyword>
<keyword evidence="2 3" id="KW-0802">TPR repeat</keyword>
<dbReference type="PROSITE" id="PS50011">
    <property type="entry name" value="PROTEIN_KINASE_DOM"/>
    <property type="match status" value="1"/>
</dbReference>
<dbReference type="SMART" id="SM00028">
    <property type="entry name" value="TPR"/>
    <property type="match status" value="10"/>
</dbReference>
<evidence type="ECO:0000313" key="7">
    <source>
        <dbReference type="Proteomes" id="UP000031561"/>
    </source>
</evidence>
<comment type="caution">
    <text evidence="6">The sequence shown here is derived from an EMBL/GenBank/DDBJ whole genome shotgun (WGS) entry which is preliminary data.</text>
</comment>
<evidence type="ECO:0000256" key="2">
    <source>
        <dbReference type="ARBA" id="ARBA00022803"/>
    </source>
</evidence>
<feature type="domain" description="Protein kinase" evidence="5">
    <location>
        <begin position="34"/>
        <end position="297"/>
    </location>
</feature>
<dbReference type="InterPro" id="IPR050498">
    <property type="entry name" value="Ycf3"/>
</dbReference>
<dbReference type="EMBL" id="JTHE03000114">
    <property type="protein sequence ID" value="MCM1985130.1"/>
    <property type="molecule type" value="Genomic_DNA"/>
</dbReference>
<gene>
    <name evidence="6" type="ORF">QQ91_0020125</name>
</gene>
<feature type="repeat" description="TPR" evidence="3">
    <location>
        <begin position="533"/>
        <end position="566"/>
    </location>
</feature>
<evidence type="ECO:0000256" key="1">
    <source>
        <dbReference type="ARBA" id="ARBA00022737"/>
    </source>
</evidence>
<dbReference type="RefSeq" id="WP_166283514.1">
    <property type="nucleotide sequence ID" value="NZ_JTHE03000114.1"/>
</dbReference>
<feature type="repeat" description="TPR" evidence="3">
    <location>
        <begin position="397"/>
        <end position="430"/>
    </location>
</feature>
<dbReference type="SUPFAM" id="SSF48439">
    <property type="entry name" value="Protein prenylyltransferase"/>
    <property type="match status" value="1"/>
</dbReference>
<dbReference type="InterPro" id="IPR019734">
    <property type="entry name" value="TPR_rpt"/>
</dbReference>
<sequence length="753" mass="83936">MGYCLNQDCERPDNPDHAEFCMNCGAPLTLRDRFSIIRPLGEGGLGKTYLAQDRDKFNEPCVVKQLKYQPQGTATDQKVIELFCREAQQLMNLRDHPLIPELYAYFEEKGGLYLVQEWIEGQDLQQELQAGCFSEDKIWDLLQSILPILAFIHERGVIHRDLKPANLMRRRLDGRLMLIDFGVSRQLSQGVTQIQTGTIVGTPGYAPYEQMIQDPEKPGPSSDLYSLGVTCFELITGVAPYPLTLEVGYHWVDHWQQYLKQPLSPHLTGIMDKLLKIKSSDRFQSAAEVLRALQPEGCDGEGAPSPLGGKPRERPLSQTLQAPVCPSNAVGKGRLFLRSPLQWLGLVLGVIGVGGLGFWGWQELKPSLRPWLGENLPTQGDPLRSPPDPSGEAAAAAEVWFQRATEKYNQGDYPGAIADYTRAIQLDPTFSEAYYRRGNAHAYLDEKTEAIDDYTRALAGDPGNAEVHHSRGRAYADLGEYPQAIEDYDQAIERQPEYGEAYNSRGIARFTLDDKQGAIADYTQAINLNPRNFEALQNRGFAHYALDQQKKAIADFSRAINLESNSAEAYYGRGLAQADLDNPQAAMDDYNQALKLNPDFGEAYYHRGIVHLALGNPRSAIQDLSAALRINPDADAYYHRGLAHSDAGEAAAAIDDYTKAIQQVPDYVEAYNNRGNAWAAMGKHQQALEDYSEAIRLNSAFAEAYQGRGQTQEALGNSARAIKDYEFAASLYQEQGRNDQYAEVRSRIRALSP</sequence>
<reference evidence="6 7" key="1">
    <citation type="journal article" date="2015" name="Genome Announc.">
        <title>Draft Genome Sequence of Filamentous Marine Cyanobacterium Lyngbya confervoides Strain BDU141951.</title>
        <authorList>
            <person name="Chandrababunaidu M.M."/>
            <person name="Sen D."/>
            <person name="Tripathy S."/>
        </authorList>
    </citation>
    <scope>NUCLEOTIDE SEQUENCE [LARGE SCALE GENOMIC DNA]</scope>
    <source>
        <strain evidence="6 7">BDU141951</strain>
    </source>
</reference>
<accession>A0ABD4TA29</accession>
<dbReference type="Proteomes" id="UP000031561">
    <property type="component" value="Unassembled WGS sequence"/>
</dbReference>
<dbReference type="Pfam" id="PF13414">
    <property type="entry name" value="TPR_11"/>
    <property type="match status" value="1"/>
</dbReference>
<evidence type="ECO:0000256" key="4">
    <source>
        <dbReference type="SAM" id="MobiDB-lite"/>
    </source>
</evidence>
<proteinExistence type="predicted"/>
<dbReference type="InterPro" id="IPR011990">
    <property type="entry name" value="TPR-like_helical_dom_sf"/>
</dbReference>
<dbReference type="Pfam" id="PF00515">
    <property type="entry name" value="TPR_1"/>
    <property type="match status" value="2"/>
</dbReference>
<dbReference type="SMART" id="SM00220">
    <property type="entry name" value="S_TKc"/>
    <property type="match status" value="1"/>
</dbReference>
<feature type="repeat" description="TPR" evidence="3">
    <location>
        <begin position="499"/>
        <end position="532"/>
    </location>
</feature>
<dbReference type="Pfam" id="PF13432">
    <property type="entry name" value="TPR_16"/>
    <property type="match status" value="2"/>
</dbReference>
<feature type="repeat" description="TPR" evidence="3">
    <location>
        <begin position="431"/>
        <end position="464"/>
    </location>
</feature>
<dbReference type="AlphaFoldDB" id="A0ABD4TA29"/>
<dbReference type="PANTHER" id="PTHR44858:SF1">
    <property type="entry name" value="UDP-N-ACETYLGLUCOSAMINE--PEPTIDE N-ACETYLGLUCOSAMINYLTRANSFERASE SPINDLY-RELATED"/>
    <property type="match status" value="1"/>
</dbReference>
<feature type="repeat" description="TPR" evidence="3">
    <location>
        <begin position="601"/>
        <end position="634"/>
    </location>
</feature>
<dbReference type="SUPFAM" id="SSF56112">
    <property type="entry name" value="Protein kinase-like (PK-like)"/>
    <property type="match status" value="1"/>
</dbReference>
<evidence type="ECO:0000256" key="3">
    <source>
        <dbReference type="PROSITE-ProRule" id="PRU00339"/>
    </source>
</evidence>
<dbReference type="PROSITE" id="PS50005">
    <property type="entry name" value="TPR"/>
    <property type="match status" value="8"/>
</dbReference>
<organism evidence="6 7">
    <name type="scientific">Lyngbya confervoides BDU141951</name>
    <dbReference type="NCBI Taxonomy" id="1574623"/>
    <lineage>
        <taxon>Bacteria</taxon>
        <taxon>Bacillati</taxon>
        <taxon>Cyanobacteriota</taxon>
        <taxon>Cyanophyceae</taxon>
        <taxon>Oscillatoriophycideae</taxon>
        <taxon>Oscillatoriales</taxon>
        <taxon>Microcoleaceae</taxon>
        <taxon>Lyngbya</taxon>
    </lineage>
</organism>
<dbReference type="Pfam" id="PF13181">
    <property type="entry name" value="TPR_8"/>
    <property type="match status" value="1"/>
</dbReference>
<protein>
    <submittedName>
        <fullName evidence="6">Tetratricopeptide repeat protein</fullName>
    </submittedName>
</protein>
<feature type="repeat" description="TPR" evidence="3">
    <location>
        <begin position="668"/>
        <end position="701"/>
    </location>
</feature>
<geneLocation type="plasmid" evidence="6">
    <name>unnamed7</name>
</geneLocation>
<dbReference type="Pfam" id="PF00069">
    <property type="entry name" value="Pkinase"/>
    <property type="match status" value="1"/>
</dbReference>
<name>A0ABD4TA29_9CYAN</name>
<dbReference type="PANTHER" id="PTHR44858">
    <property type="entry name" value="TETRATRICOPEPTIDE REPEAT PROTEIN 6"/>
    <property type="match status" value="1"/>
</dbReference>
<keyword evidence="7" id="KW-1185">Reference proteome</keyword>
<dbReference type="SUPFAM" id="SSF48452">
    <property type="entry name" value="TPR-like"/>
    <property type="match status" value="1"/>
</dbReference>
<dbReference type="InterPro" id="IPR011009">
    <property type="entry name" value="Kinase-like_dom_sf"/>
</dbReference>
<feature type="repeat" description="TPR" evidence="3">
    <location>
        <begin position="567"/>
        <end position="600"/>
    </location>
</feature>
<dbReference type="PROSITE" id="PS50293">
    <property type="entry name" value="TPR_REGION"/>
    <property type="match status" value="3"/>
</dbReference>